<evidence type="ECO:0000259" key="4">
    <source>
        <dbReference type="Pfam" id="PF00535"/>
    </source>
</evidence>
<keyword evidence="3 5" id="KW-0808">Transferase</keyword>
<dbReference type="CDD" id="cd00761">
    <property type="entry name" value="Glyco_tranf_GTA_type"/>
    <property type="match status" value="1"/>
</dbReference>
<organism evidence="5">
    <name type="scientific">Mycetohabitans rhizoxinica</name>
    <dbReference type="NCBI Taxonomy" id="412963"/>
    <lineage>
        <taxon>Bacteria</taxon>
        <taxon>Pseudomonadati</taxon>
        <taxon>Pseudomonadota</taxon>
        <taxon>Betaproteobacteria</taxon>
        <taxon>Burkholderiales</taxon>
        <taxon>Burkholderiaceae</taxon>
        <taxon>Mycetohabitans</taxon>
    </lineage>
</organism>
<evidence type="ECO:0000256" key="2">
    <source>
        <dbReference type="ARBA" id="ARBA00022676"/>
    </source>
</evidence>
<evidence type="ECO:0000256" key="1">
    <source>
        <dbReference type="ARBA" id="ARBA00006739"/>
    </source>
</evidence>
<dbReference type="AlphaFoldDB" id="E0WFD9"/>
<dbReference type="OMA" id="NGWWMCL"/>
<dbReference type="InterPro" id="IPR029044">
    <property type="entry name" value="Nucleotide-diphossugar_trans"/>
</dbReference>
<comment type="similarity">
    <text evidence="1">Belongs to the glycosyltransferase 2 family.</text>
</comment>
<feature type="domain" description="Glycosyltransferase 2-like" evidence="4">
    <location>
        <begin position="167"/>
        <end position="274"/>
    </location>
</feature>
<evidence type="ECO:0000256" key="3">
    <source>
        <dbReference type="ARBA" id="ARBA00022679"/>
    </source>
</evidence>
<dbReference type="GO" id="GO:0016757">
    <property type="term" value="F:glycosyltransferase activity"/>
    <property type="evidence" value="ECO:0007669"/>
    <property type="project" value="UniProtKB-KW"/>
</dbReference>
<reference evidence="5" key="1">
    <citation type="journal article" date="2010" name="Angew. Chem. Int. Ed.">
        <title>An Unusual Galactofuranose Lipopolysaccharide That Ensures the Intra-cellular Survival of Toxin-Producing Bacteria in Their Fungal Host.</title>
        <authorList>
            <person name="Leone M.R."/>
            <person name="Lackner G."/>
            <person name="Silipo A."/>
            <person name="Lanzetta R."/>
            <person name="Molinaro A."/>
            <person name="Hertweck C."/>
        </authorList>
    </citation>
    <scope>NUCLEOTIDE SEQUENCE</scope>
    <source>
        <strain evidence="5">HKI-0454</strain>
    </source>
</reference>
<proteinExistence type="inferred from homology"/>
<accession>E0WFD9</accession>
<dbReference type="EMBL" id="FN688735">
    <property type="protein sequence ID" value="CBK52865.1"/>
    <property type="molecule type" value="Genomic_DNA"/>
</dbReference>
<name>E0WFD9_9BURK</name>
<keyword evidence="2" id="KW-0328">Glycosyltransferase</keyword>
<sequence>MQANTHQLLQDIVWSTAEVGAPDALYFRATPRNAWRIRPESGAAWSGDPVEMDGTLDFSTFFGGFSLTTWCRECGLNGITLEIAFEGDALLTIWHDNGREPRQLLWSGDVEALPRIDSGHVHVNLNGLAGKSGLLYPEFQPTSPRFTLKSVRYMTDQPPRRKVRLAVVMPTFKREAYVRRSMALLERIIRANPAGAIELIVVDNGQTLEREAPPGIRIVPNRNYGGAGGFARGVIEALSEQDPFTHVLFCDDDIAVEPDSYARLFNLLHYVGDDRIVAGGMLNMQDKGKLHELGARVRGLRFWSVKGGADLTSQEDVIRYDEPEYATFYGWWFTCYPLAQLREKLMPFPFFVGFDDVEMGMRLSNEMSTVTLTGIAVWHEEFHKKETNWRWYYHARNGLAANYIYANDDRAVTDVFRQVLGALLTYRYERAANLLDGVHDAQKGPQFIRELVPDEFHAAKAKAQKQLMRPVSAMQFVSEKFAPKMANSRLRKLLVMATLNGHLLPSFMMRRATNAFDDGWAIEPLHSMRLQAIFRKPTVLYYEPTTHQGLLCSMDRKQFFTLAIRAAKLYASVKINASKTRRLWRFAGKEITSESFWRTYLSLRKQADA</sequence>
<dbReference type="PANTHER" id="PTHR43179:SF12">
    <property type="entry name" value="GALACTOFURANOSYLTRANSFERASE GLFT2"/>
    <property type="match status" value="1"/>
</dbReference>
<dbReference type="Pfam" id="PF00535">
    <property type="entry name" value="Glycos_transf_2"/>
    <property type="match status" value="1"/>
</dbReference>
<dbReference type="PANTHER" id="PTHR43179">
    <property type="entry name" value="RHAMNOSYLTRANSFERASE WBBL"/>
    <property type="match status" value="1"/>
</dbReference>
<protein>
    <submittedName>
        <fullName evidence="5">Glycosyltransferase</fullName>
    </submittedName>
</protein>
<evidence type="ECO:0000313" key="5">
    <source>
        <dbReference type="EMBL" id="CBK52865.1"/>
    </source>
</evidence>
<dbReference type="InterPro" id="IPR001173">
    <property type="entry name" value="Glyco_trans_2-like"/>
</dbReference>
<dbReference type="Gene3D" id="3.90.550.60">
    <property type="match status" value="1"/>
</dbReference>
<dbReference type="SUPFAM" id="SSF53448">
    <property type="entry name" value="Nucleotide-diphospho-sugar transferases"/>
    <property type="match status" value="1"/>
</dbReference>